<name>A0A6L5Y9G2_9BACT</name>
<dbReference type="EMBL" id="VUNH01000001">
    <property type="protein sequence ID" value="MST54628.1"/>
    <property type="molecule type" value="Genomic_DNA"/>
</dbReference>
<dbReference type="AlphaFoldDB" id="A0A6L5Y9G2"/>
<organism evidence="1 2">
    <name type="scientific">Pyramidobacter porci</name>
    <dbReference type="NCBI Taxonomy" id="2605789"/>
    <lineage>
        <taxon>Bacteria</taxon>
        <taxon>Thermotogati</taxon>
        <taxon>Synergistota</taxon>
        <taxon>Synergistia</taxon>
        <taxon>Synergistales</taxon>
        <taxon>Dethiosulfovibrionaceae</taxon>
        <taxon>Pyramidobacter</taxon>
    </lineage>
</organism>
<protein>
    <submittedName>
        <fullName evidence="1">Nucleoside-diphosphate sugar epimerase</fullName>
    </submittedName>
</protein>
<sequence length="382" mass="42520">MDLRPLLILLNESTRGHIVQSRGIRDRMQKLADFEAVEFDVPRLHGAARIKALKLLARRLPKATPQGAERWLLRAGGKELLDRMALVNPERRSLLFLSAGSTAAPYCLALAKRFSGKSCVVMTPSVLGTKPFDMAVVPKHDGRRGDNVLVTLGAPNSISPELLESQSRELLSDYPPHQKDAWGVLIGGDDLNYSIAPLWVNKVLPTLLNAAADANVDLYITTSRRTQAATEMEIAKLCGDTSVVRMLLLASQDSRNPVPGILGHCSRVFCTEDSVSMISEAVTAGVQTAVITVGHHHGVKRLLQEVTEWLVDARLLSTKRLWGVPRFNRMIEDFENQNYLCLVTPRNLDDDLRHFLERPLDGMKGFNEAEKAARWILNRWLP</sequence>
<keyword evidence="2" id="KW-1185">Reference proteome</keyword>
<reference evidence="1 2" key="1">
    <citation type="submission" date="2019-08" db="EMBL/GenBank/DDBJ databases">
        <title>In-depth cultivation of the pig gut microbiome towards novel bacterial diversity and tailored functional studies.</title>
        <authorList>
            <person name="Wylensek D."/>
            <person name="Hitch T.C.A."/>
            <person name="Clavel T."/>
        </authorList>
    </citation>
    <scope>NUCLEOTIDE SEQUENCE [LARGE SCALE GENOMIC DNA]</scope>
    <source>
        <strain evidence="1 2">SM-530-WT-4B</strain>
    </source>
</reference>
<dbReference type="RefSeq" id="WP_154527758.1">
    <property type="nucleotide sequence ID" value="NZ_VUNH01000001.1"/>
</dbReference>
<gene>
    <name evidence="1" type="ORF">FYJ74_00980</name>
</gene>
<dbReference type="InterPro" id="IPR009367">
    <property type="entry name" value="Elm1-like"/>
</dbReference>
<comment type="caution">
    <text evidence="1">The sequence shown here is derived from an EMBL/GenBank/DDBJ whole genome shotgun (WGS) entry which is preliminary data.</text>
</comment>
<accession>A0A6L5Y9G2</accession>
<proteinExistence type="predicted"/>
<dbReference type="Proteomes" id="UP000473699">
    <property type="component" value="Unassembled WGS sequence"/>
</dbReference>
<evidence type="ECO:0000313" key="1">
    <source>
        <dbReference type="EMBL" id="MST54628.1"/>
    </source>
</evidence>
<dbReference type="Pfam" id="PF06258">
    <property type="entry name" value="Mito_fiss_Elm1"/>
    <property type="match status" value="1"/>
</dbReference>
<evidence type="ECO:0000313" key="2">
    <source>
        <dbReference type="Proteomes" id="UP000473699"/>
    </source>
</evidence>